<keyword evidence="2" id="KW-0472">Membrane</keyword>
<accession>A0AAX2ZHL5</accession>
<sequence length="158" mass="17651">MKEIKNKAYIECPKCGQQALITTTSSGLIGLGVITLLAGGCLIWIPVLGWVCAPVAFILGFAFIVFGIISAIIGGAKIECEHCKSKYKLTKSEYKSFMRNGEPSFVEQAKESWNESKNSNAHIFINKIEKLENKIENTTDEKKIAKMQKEIKRLEKHI</sequence>
<keyword evidence="2" id="KW-0812">Transmembrane</keyword>
<evidence type="ECO:0000256" key="2">
    <source>
        <dbReference type="SAM" id="Phobius"/>
    </source>
</evidence>
<keyword evidence="4" id="KW-1185">Reference proteome</keyword>
<dbReference type="Proteomes" id="UP001198983">
    <property type="component" value="Chromosome"/>
</dbReference>
<dbReference type="KEGG" id="tem:JW646_18420"/>
<proteinExistence type="predicted"/>
<keyword evidence="2" id="KW-1133">Transmembrane helix</keyword>
<dbReference type="AlphaFoldDB" id="A0AAX2ZHL5"/>
<evidence type="ECO:0000313" key="3">
    <source>
        <dbReference type="EMBL" id="UEL47569.1"/>
    </source>
</evidence>
<reference evidence="3 4" key="1">
    <citation type="journal article" date="2023" name="Int. J. Syst. Evol. Microbiol.">
        <title>Terrisporobacter hibernicus sp. nov., isolated from bovine faeces in Northern Ireland.</title>
        <authorList>
            <person name="Mitchell M."/>
            <person name="Nguyen S.V."/>
            <person name="Connor M."/>
            <person name="Fairley D.J."/>
            <person name="Donoghue O."/>
            <person name="Marshall H."/>
            <person name="Koolman L."/>
            <person name="McMullan G."/>
            <person name="Schaffer K.E."/>
            <person name="McGrath J.W."/>
            <person name="Fanning S."/>
        </authorList>
    </citation>
    <scope>NUCLEOTIDE SEQUENCE [LARGE SCALE GENOMIC DNA]</scope>
    <source>
        <strain evidence="3 4">MCA3</strain>
    </source>
</reference>
<feature type="transmembrane region" description="Helical" evidence="2">
    <location>
        <begin position="55"/>
        <end position="76"/>
    </location>
</feature>
<feature type="coiled-coil region" evidence="1">
    <location>
        <begin position="114"/>
        <end position="157"/>
    </location>
</feature>
<organism evidence="3 4">
    <name type="scientific">Terrisporobacter hibernicus</name>
    <dbReference type="NCBI Taxonomy" id="2813371"/>
    <lineage>
        <taxon>Bacteria</taxon>
        <taxon>Bacillati</taxon>
        <taxon>Bacillota</taxon>
        <taxon>Clostridia</taxon>
        <taxon>Peptostreptococcales</taxon>
        <taxon>Peptostreptococcaceae</taxon>
        <taxon>Terrisporobacter</taxon>
    </lineage>
</organism>
<name>A0AAX2ZHL5_9FIRM</name>
<keyword evidence="1" id="KW-0175">Coiled coil</keyword>
<gene>
    <name evidence="3" type="ORF">JW646_18420</name>
</gene>
<dbReference type="EMBL" id="CP081135">
    <property type="protein sequence ID" value="UEL47569.1"/>
    <property type="molecule type" value="Genomic_DNA"/>
</dbReference>
<dbReference type="RefSeq" id="WP_228415944.1">
    <property type="nucleotide sequence ID" value="NZ_CP081135.1"/>
</dbReference>
<protein>
    <submittedName>
        <fullName evidence="3">Uncharacterized protein</fullName>
    </submittedName>
</protein>
<evidence type="ECO:0000256" key="1">
    <source>
        <dbReference type="SAM" id="Coils"/>
    </source>
</evidence>
<evidence type="ECO:0000313" key="4">
    <source>
        <dbReference type="Proteomes" id="UP001198983"/>
    </source>
</evidence>
<feature type="transmembrane region" description="Helical" evidence="2">
    <location>
        <begin position="28"/>
        <end position="49"/>
    </location>
</feature>